<proteinExistence type="predicted"/>
<organism evidence="1 2">
    <name type="scientific">Purpureocillium lavendulum</name>
    <dbReference type="NCBI Taxonomy" id="1247861"/>
    <lineage>
        <taxon>Eukaryota</taxon>
        <taxon>Fungi</taxon>
        <taxon>Dikarya</taxon>
        <taxon>Ascomycota</taxon>
        <taxon>Pezizomycotina</taxon>
        <taxon>Sordariomycetes</taxon>
        <taxon>Hypocreomycetidae</taxon>
        <taxon>Hypocreales</taxon>
        <taxon>Ophiocordycipitaceae</taxon>
        <taxon>Purpureocillium</taxon>
    </lineage>
</organism>
<evidence type="ECO:0000313" key="1">
    <source>
        <dbReference type="EMBL" id="KAJ6436314.1"/>
    </source>
</evidence>
<accession>A0AB34FAJ0</accession>
<dbReference type="EMBL" id="JAQHRD010000024">
    <property type="protein sequence ID" value="KAJ6436314.1"/>
    <property type="molecule type" value="Genomic_DNA"/>
</dbReference>
<name>A0AB34FAJ0_9HYPO</name>
<sequence length="123" mass="14569">MKHEIPWVVNTDNADDLGYLDEIIKSNPAVRRKLVIPGEKLWVYSYYKAWQRLDRGKYYVKIDDDIAPHKSHRWLRVKDDNMVSQTLAAELKYEVWGPRYESSAIAAQMHYSLLDNIEDNKTR</sequence>
<reference evidence="1" key="1">
    <citation type="submission" date="2023-01" db="EMBL/GenBank/DDBJ databases">
        <title>The growth and conidiation of Purpureocillium lavendulum are regulated by nitrogen source and histone H3K14 acetylation.</title>
        <authorList>
            <person name="Tang P."/>
            <person name="Han J."/>
            <person name="Zhang C."/>
            <person name="Tang P."/>
            <person name="Qi F."/>
            <person name="Zhang K."/>
            <person name="Liang L."/>
        </authorList>
    </citation>
    <scope>NUCLEOTIDE SEQUENCE</scope>
    <source>
        <strain evidence="1">YMF1.00683</strain>
    </source>
</reference>
<comment type="caution">
    <text evidence="1">The sequence shown here is derived from an EMBL/GenBank/DDBJ whole genome shotgun (WGS) entry which is preliminary data.</text>
</comment>
<keyword evidence="2" id="KW-1185">Reference proteome</keyword>
<evidence type="ECO:0000313" key="2">
    <source>
        <dbReference type="Proteomes" id="UP001163105"/>
    </source>
</evidence>
<dbReference type="AlphaFoldDB" id="A0AB34FAJ0"/>
<protein>
    <submittedName>
        <fullName evidence="1">Retrovirus polyprotein</fullName>
    </submittedName>
</protein>
<gene>
    <name evidence="1" type="ORF">O9K51_11137</name>
</gene>
<dbReference type="Proteomes" id="UP001163105">
    <property type="component" value="Unassembled WGS sequence"/>
</dbReference>